<dbReference type="RefSeq" id="WP_174403720.1">
    <property type="nucleotide sequence ID" value="NZ_BLVO01000004.1"/>
</dbReference>
<gene>
    <name evidence="2" type="ORF">DSM101010T_04090</name>
</gene>
<dbReference type="AlphaFoldDB" id="A0A7J0BFV8"/>
<name>A0A7J0BFV8_9BACT</name>
<feature type="compositionally biased region" description="Polar residues" evidence="1">
    <location>
        <begin position="216"/>
        <end position="235"/>
    </location>
</feature>
<accession>A0A7J0BFV8</accession>
<proteinExistence type="predicted"/>
<evidence type="ECO:0000313" key="3">
    <source>
        <dbReference type="Proteomes" id="UP000503840"/>
    </source>
</evidence>
<comment type="caution">
    <text evidence="2">The sequence shown here is derived from an EMBL/GenBank/DDBJ whole genome shotgun (WGS) entry which is preliminary data.</text>
</comment>
<dbReference type="PROSITE" id="PS51257">
    <property type="entry name" value="PROKAR_LIPOPROTEIN"/>
    <property type="match status" value="1"/>
</dbReference>
<evidence type="ECO:0000256" key="1">
    <source>
        <dbReference type="SAM" id="MobiDB-lite"/>
    </source>
</evidence>
<feature type="region of interest" description="Disordered" evidence="1">
    <location>
        <begin position="209"/>
        <end position="243"/>
    </location>
</feature>
<dbReference type="EMBL" id="BLVO01000004">
    <property type="protein sequence ID" value="GFM32044.1"/>
    <property type="molecule type" value="Genomic_DNA"/>
</dbReference>
<evidence type="ECO:0000313" key="2">
    <source>
        <dbReference type="EMBL" id="GFM32044.1"/>
    </source>
</evidence>
<dbReference type="Proteomes" id="UP000503840">
    <property type="component" value="Unassembled WGS sequence"/>
</dbReference>
<keyword evidence="3" id="KW-1185">Reference proteome</keyword>
<protein>
    <recommendedName>
        <fullName evidence="4">Lipoprotein</fullName>
    </recommendedName>
</protein>
<reference evidence="2 3" key="1">
    <citation type="submission" date="2020-05" db="EMBL/GenBank/DDBJ databases">
        <title>Draft genome sequence of Desulfovibrio sp. strain HN2T.</title>
        <authorList>
            <person name="Ueno A."/>
            <person name="Tamazawa S."/>
            <person name="Tamamura S."/>
            <person name="Murakami T."/>
            <person name="Kiyama T."/>
            <person name="Inomata H."/>
            <person name="Amano Y."/>
            <person name="Miyakawa K."/>
            <person name="Tamaki H."/>
            <person name="Naganuma T."/>
            <person name="Kaneko K."/>
        </authorList>
    </citation>
    <scope>NUCLEOTIDE SEQUENCE [LARGE SCALE GENOMIC DNA]</scope>
    <source>
        <strain evidence="2 3">HN2</strain>
    </source>
</reference>
<evidence type="ECO:0008006" key="4">
    <source>
        <dbReference type="Google" id="ProtNLM"/>
    </source>
</evidence>
<organism evidence="2 3">
    <name type="scientific">Desulfovibrio subterraneus</name>
    <dbReference type="NCBI Taxonomy" id="2718620"/>
    <lineage>
        <taxon>Bacteria</taxon>
        <taxon>Pseudomonadati</taxon>
        <taxon>Thermodesulfobacteriota</taxon>
        <taxon>Desulfovibrionia</taxon>
        <taxon>Desulfovibrionales</taxon>
        <taxon>Desulfovibrionaceae</taxon>
        <taxon>Desulfovibrio</taxon>
    </lineage>
</organism>
<sequence>MPTTRQFRPTTGNLPLPFSLLAAMLLATLLVSGCGGYSGETPIERVRQALADKGDYSIVLADAKEENGQYFEKLYVVEEGKEQPEATDWLETSQSDFEAMVPLIGMTVFNKKGSEESFEAAPPGYEHVGDPKYGEWQRDSSGGSFWMYYGQYRLMSDLLGWGRVRQNDYATYQNHRRNGQPYFGPNKEYGMNGEMTRKKHPDFFQRAQSKEVMKKSSFSNKVQSRIGRTSTSSMRARSGGVGK</sequence>